<feature type="transmembrane region" description="Helical" evidence="2">
    <location>
        <begin position="1824"/>
        <end position="1847"/>
    </location>
</feature>
<sequence length="2190" mass="256174">MKWNFLGEFISLIIQTNLSPSLNNSYFTTFQITVYYLQLTYFLISENHEYIYRLINALSKISLITPIFIEAYEINILIGVIIILINFIPYLIVIYRRIKNVNKKVGNISKSILQISTMIINFYFLYFTWFLYLPQLYYIGWNLGQSDTRLVILAIIVLIITILSLTISNVYFVNFEFNEQHLRKHFSYNNIIAQTLVIPMAILYLKNDEIMQIVSRALHGLILLMQIYEAYFQLPFGFSQQGYILNRALMTHSVVFLFSSIKAQSTASPYSLATIMLIMQPVVQYLFQILFDSKRANAYLSINKTNNQYYELLYIEDFFELSQLAQKNKTKEIELIQKFSLHMNRCNSTKCQCKKIGSSKILLFDQTVLLISCLFKGSFEKHKQNSQDLRVFEIFSLKFLTFINKYKHNAPKTYQELKIFFQKKRDYSFYFIQMCLLLQFILQAQMQKDEDYNINKETRVSNVKLQVSKSERSIVQNLYQMEQVKQNMIPLLTEISQFKSQFWKSFKEGKFSDYLQIEEQIKKLQKLRDDVMYQFNIYYQIFYHNGRTFNVQFLKVNALINLLLFNNVRKYFEMEKERREILQFEKSMNSFEITNINFFKGEAISVKVCIAFGPNIGKVLNKVISPLIPKFFGFGKFPHPINSFIDFTKGNINTLMPAWLEPIHDEIMQNYIRRGVTARIGKYFQTFAKLYDKTLIRCQVYLAHNFSQELEDDFTMIGCLKSLEEEQPKFVGEEGKKLKNIAFKGAQHILFDVNGNIMGITKGLYKMIERLQRLVTNNKGGTYHDDELVHQSGQKSGSEKSSFESESYDVFDQKWSNTPLQIDEFYNKVLIWMILPFISREIESTGIEFLMNGQIPPKNRYVNLIDLENGNQVVQNKETYLFVPEDLNLFVEQYDKVITKIVDDVRVQSNNFSSGSAYRGGLRSDYQDSDHQSMVQVVTIFDEKLCVFFYDEHLKRHQALLFGQTRQSEIQRSQGRPSSKSSLPEKQTISSEEDSEQLKTRAEKIYQDRYSKYIEKFTPQDFNPIPVVYSVFYEEYRYKKNDTDHKQQMFVIELIVNDQQLLNTEKGYKRQLRETIKQTYQHYQSKKILLEQRTEGDDSMSVQGNISEQRSIHEGDIINYNFPSHPSHYYEDIYFVENQQILQTDQIYSPRQDGKSEGLLLSDRSRWGKPLIEKDKKSQGGQKKRSQVSVNSQHSREEIQFKGSYSNLKFPEKEIAKKALTRINQKRKQQDFFNDNESKIPLESKGSQQQNFEEFQVKYSEGLKLFDSQYKIVQQKTSEMRNPNSFKIQKYLLITTFVLILSYIILISVAVQMQYDLSGCYNLIELMIATQKSYSQITHSLYRLELSDLLQFDNMDILKQFYEKQIFSELQELIDIQSNQIIEINNVEVGLDYFYDIEDKVQVKPTLQQTIQFALGQFYKLKQNETSDIYKYNSSLTFASVANLQGIGELPQKAYDYCFDDKVSNENTYQTLLIIYMVVIFFLVMILQFSHIPLIGKLRKSHRTFYKEIIKLQQNEVNDEIEIYETVENILKKSIYEWMLIDFVQESQLFETVREHRTSALTPGRDMHTDISSGAVSSSNKKNKYKLMEKLKKSQMRQIKYFVILMVGLFVILAYFLIIFLVIFILSKDLLSNLEILFKFKLVQSSVINLINNMDLVAFSSVNDSLFENIMSVQTYQDYASVLSGDTTDFFEQYSNEFISALTDDKLKQNLDTMNQNNVCETGIGIDCVSTDAVTLNPWLLPYYQQGLKSLLTQVDKIISQYPQFFYDENVKNTQDILFEFYQSQEHVIYIDYGSELLIKAHKQIIDTAYNEFDQSLNFYKQTLLIFTLSVGVAGFCIIGFLGNLILKMQKDSIETCQAALLLLSPKRYLNKSMAIKNQANPLQSNYEQSRVGVAFGDEFEKGPVSFRAEAHFNEKKAIDQYDTLKNIVGDHIDIDWALVCFLKYQPGKKDALIQSITKIKDRPRFEAFECKIHSDETYVYFSIKLREDEESKIKGTLEIILENGLREMVKSQDNYINFEFDANYDFEQLVEAVNKGERVGAACLKQIRAELNLFLTKNFYQGIEKLVEGIDKDSLESPPLAFLKHFKDLDMDLRFRSTDELPQVIKNQMIFGEEFQTLAQEELQLPINRTKQVNAIMDAAADNGFIYLTISDLLAVKIDSHTPKLSTFLTKYGKYLAKLVGLGEFVPEA</sequence>
<dbReference type="PANTHER" id="PTHR31600:SF2">
    <property type="entry name" value="GAMETE ENRICHED GENE 10 PROTEIN-RELATED"/>
    <property type="match status" value="1"/>
</dbReference>
<feature type="compositionally biased region" description="Polar residues" evidence="1">
    <location>
        <begin position="968"/>
        <end position="990"/>
    </location>
</feature>
<feature type="transmembrane region" description="Helical" evidence="2">
    <location>
        <begin position="1473"/>
        <end position="1495"/>
    </location>
</feature>
<evidence type="ECO:0000313" key="3">
    <source>
        <dbReference type="EMBL" id="CAD8165397.1"/>
    </source>
</evidence>
<feature type="transmembrane region" description="Helical" evidence="2">
    <location>
        <begin position="1291"/>
        <end position="1311"/>
    </location>
</feature>
<feature type="transmembrane region" description="Helical" evidence="2">
    <location>
        <begin position="150"/>
        <end position="174"/>
    </location>
</feature>
<keyword evidence="2" id="KW-1133">Transmembrane helix</keyword>
<dbReference type="Proteomes" id="UP000683925">
    <property type="component" value="Unassembled WGS sequence"/>
</dbReference>
<keyword evidence="4" id="KW-1185">Reference proteome</keyword>
<keyword evidence="2" id="KW-0812">Transmembrane</keyword>
<dbReference type="OMA" id="RSDYQDS"/>
<reference evidence="3" key="1">
    <citation type="submission" date="2021-01" db="EMBL/GenBank/DDBJ databases">
        <authorList>
            <consortium name="Genoscope - CEA"/>
            <person name="William W."/>
        </authorList>
    </citation>
    <scope>NUCLEOTIDE SEQUENCE</scope>
</reference>
<feature type="transmembrane region" description="Helical" evidence="2">
    <location>
        <begin position="115"/>
        <end position="138"/>
    </location>
</feature>
<feature type="transmembrane region" description="Helical" evidence="2">
    <location>
        <begin position="186"/>
        <end position="204"/>
    </location>
</feature>
<keyword evidence="2" id="KW-0472">Membrane</keyword>
<dbReference type="OrthoDB" id="300012at2759"/>
<dbReference type="EMBL" id="CAJJDP010000046">
    <property type="protein sequence ID" value="CAD8165397.1"/>
    <property type="molecule type" value="Genomic_DNA"/>
</dbReference>
<evidence type="ECO:0000313" key="4">
    <source>
        <dbReference type="Proteomes" id="UP000683925"/>
    </source>
</evidence>
<feature type="region of interest" description="Disordered" evidence="1">
    <location>
        <begin position="1172"/>
        <end position="1196"/>
    </location>
</feature>
<organism evidence="3 4">
    <name type="scientific">Paramecium octaurelia</name>
    <dbReference type="NCBI Taxonomy" id="43137"/>
    <lineage>
        <taxon>Eukaryota</taxon>
        <taxon>Sar</taxon>
        <taxon>Alveolata</taxon>
        <taxon>Ciliophora</taxon>
        <taxon>Intramacronucleata</taxon>
        <taxon>Oligohymenophorea</taxon>
        <taxon>Peniculida</taxon>
        <taxon>Parameciidae</taxon>
        <taxon>Paramecium</taxon>
    </lineage>
</organism>
<feature type="transmembrane region" description="Helical" evidence="2">
    <location>
        <begin position="26"/>
        <end position="44"/>
    </location>
</feature>
<accession>A0A8S1UMR2</accession>
<dbReference type="InterPro" id="IPR052994">
    <property type="entry name" value="Tiny_macrocysts_regulators"/>
</dbReference>
<feature type="transmembrane region" description="Helical" evidence="2">
    <location>
        <begin position="51"/>
        <end position="69"/>
    </location>
</feature>
<dbReference type="PANTHER" id="PTHR31600">
    <property type="entry name" value="TINY MACROCYSTS PROTEIN B-RELATED"/>
    <property type="match status" value="1"/>
</dbReference>
<gene>
    <name evidence="3" type="ORF">POCTA_138.1.T0460265</name>
</gene>
<name>A0A8S1UMR2_PAROT</name>
<feature type="transmembrane region" description="Helical" evidence="2">
    <location>
        <begin position="1601"/>
        <end position="1626"/>
    </location>
</feature>
<proteinExistence type="predicted"/>
<evidence type="ECO:0000256" key="1">
    <source>
        <dbReference type="SAM" id="MobiDB-lite"/>
    </source>
</evidence>
<evidence type="ECO:0000256" key="2">
    <source>
        <dbReference type="SAM" id="Phobius"/>
    </source>
</evidence>
<protein>
    <submittedName>
        <fullName evidence="3">Uncharacterized protein</fullName>
    </submittedName>
</protein>
<feature type="transmembrane region" description="Helical" evidence="2">
    <location>
        <begin position="75"/>
        <end position="95"/>
    </location>
</feature>
<comment type="caution">
    <text evidence="3">The sequence shown here is derived from an EMBL/GenBank/DDBJ whole genome shotgun (WGS) entry which is preliminary data.</text>
</comment>
<feature type="region of interest" description="Disordered" evidence="1">
    <location>
        <begin position="968"/>
        <end position="998"/>
    </location>
</feature>